<feature type="region of interest" description="Disordered" evidence="1">
    <location>
        <begin position="1"/>
        <end position="27"/>
    </location>
</feature>
<dbReference type="Pfam" id="PF00782">
    <property type="entry name" value="DSPc"/>
    <property type="match status" value="1"/>
</dbReference>
<evidence type="ECO:0000256" key="1">
    <source>
        <dbReference type="SAM" id="MobiDB-lite"/>
    </source>
</evidence>
<gene>
    <name evidence="3" type="ORF">PCOR1329_LOCUS36843</name>
</gene>
<sequence length="1113" mass="117178">MAVVVIKQDLRGAQSDNTSGHEDPPLLLQLRSSAGPVALTSERARGSLGQPCSTSSSACTRSALGRRPSGQAAKSPPAERWPCCQPVGARRDETVQRRKEELPKAAVTAFQHLEAALLPAPAATRAELPDEAAQLAWGAARRATKALNEAIDATEQARSWLAQEGLSFELGDAFDFEGFKAEFSKQVGPMFKPAAEELSRRREALSKLQEDFRRKTKKRRCEDEGTDGAGGPVAQEAGTAGADSASRAGALGAGGAAGACGAGPQRGAAGGAASISRERLNELGAAAKADRAAGQEQRLRRRGLRGALAPDSRKQDSLDLRHLGAGRSMSPRAATHASTPMGVKRGGALAASVYLGGDRLGENLGRGPAGPRARARGVGGPFVIGGGFNFGLGLFTDKARLWLEGICGQVASNSEGLGGCHFAEDAPPSGLDFFIVSQDLARSWGPELIDAEVQALCEGANCQNDLDRAFLGIMGHVEDELLSIYYIDPADAGKMARPLQALALWLRRGAEGPLPDATRRGLPAAWKGAPQDGPSASPEARAAWADALTAGATALADTFRVGQAKGFSEWVPRSMKAGGGAVHAYNRGPQGGLPDEIVEGAPVGGRSTRPPLERPSLERAGRAAKQFAGRTGAGADLFNPRLIAGLSNLCVESLDLCMACERLGARRQEGALAPTASALSIYKGPRGIVLAGIVSEAFHRATGSVAGRGRAGRLPRCCVAVVDAEHRGMCMLAPLAIAFDDCSLRATGTEAEVGILLDQTAGAVAGSFERILGAVVSRGKSEILGGSDGLRRIIEPSVAVGAFLRAKAARNLGVDYAMGGKAVTVASSSTFTSSSQADRALRVRRSSKAAGAQLIYSGLKPVATYGISCMAWSTKAPLRWRSQGLAASLQRPVDPGAIDKRALGREASPPLASSGRCPVGCEARGALGHLAWDCPALGGMRRQWEVDDPNLDRFLSSGGPRDADSVRAQWSRRLVKEGYCWFRVEDGIDPPALAAVRCAVPDCKQRYLLLPLHDSVHEAETMLRHKFRGLRRATRFVRDVLKGSGRSESVLVHCVQGMSRGAAVVCAYLMEYESARMDRAVAEVRGKHPGCLVSQHWLNLLQKFDAELLRGLL</sequence>
<evidence type="ECO:0000259" key="2">
    <source>
        <dbReference type="PROSITE" id="PS50056"/>
    </source>
</evidence>
<name>A0ABN9T988_9DINO</name>
<reference evidence="3" key="1">
    <citation type="submission" date="2023-10" db="EMBL/GenBank/DDBJ databases">
        <authorList>
            <person name="Chen Y."/>
            <person name="Shah S."/>
            <person name="Dougan E. K."/>
            <person name="Thang M."/>
            <person name="Chan C."/>
        </authorList>
    </citation>
    <scope>NUCLEOTIDE SEQUENCE [LARGE SCALE GENOMIC DNA]</scope>
</reference>
<feature type="region of interest" description="Disordered" evidence="1">
    <location>
        <begin position="286"/>
        <end position="340"/>
    </location>
</feature>
<dbReference type="CDD" id="cd14498">
    <property type="entry name" value="DSP"/>
    <property type="match status" value="1"/>
</dbReference>
<dbReference type="SMART" id="SM00195">
    <property type="entry name" value="DSPc"/>
    <property type="match status" value="1"/>
</dbReference>
<dbReference type="SUPFAM" id="SSF52799">
    <property type="entry name" value="(Phosphotyrosine protein) phosphatases II"/>
    <property type="match status" value="1"/>
</dbReference>
<accession>A0ABN9T988</accession>
<evidence type="ECO:0000313" key="4">
    <source>
        <dbReference type="Proteomes" id="UP001189429"/>
    </source>
</evidence>
<dbReference type="InterPro" id="IPR000340">
    <property type="entry name" value="Dual-sp_phosphatase_cat-dom"/>
</dbReference>
<protein>
    <recommendedName>
        <fullName evidence="2">Tyrosine specific protein phosphatases domain-containing protein</fullName>
    </recommendedName>
</protein>
<comment type="caution">
    <text evidence="3">The sequence shown here is derived from an EMBL/GenBank/DDBJ whole genome shotgun (WGS) entry which is preliminary data.</text>
</comment>
<feature type="domain" description="Tyrosine specific protein phosphatases" evidence="2">
    <location>
        <begin position="1031"/>
        <end position="1099"/>
    </location>
</feature>
<dbReference type="Proteomes" id="UP001189429">
    <property type="component" value="Unassembled WGS sequence"/>
</dbReference>
<feature type="compositionally biased region" description="Low complexity" evidence="1">
    <location>
        <begin position="237"/>
        <end position="247"/>
    </location>
</feature>
<feature type="compositionally biased region" description="Basic and acidic residues" evidence="1">
    <location>
        <begin position="311"/>
        <end position="322"/>
    </location>
</feature>
<dbReference type="PROSITE" id="PS50056">
    <property type="entry name" value="TYR_PHOSPHATASE_2"/>
    <property type="match status" value="1"/>
</dbReference>
<dbReference type="InterPro" id="IPR020422">
    <property type="entry name" value="TYR_PHOSPHATASE_DUAL_dom"/>
</dbReference>
<keyword evidence="4" id="KW-1185">Reference proteome</keyword>
<organism evidence="3 4">
    <name type="scientific">Prorocentrum cordatum</name>
    <dbReference type="NCBI Taxonomy" id="2364126"/>
    <lineage>
        <taxon>Eukaryota</taxon>
        <taxon>Sar</taxon>
        <taxon>Alveolata</taxon>
        <taxon>Dinophyceae</taxon>
        <taxon>Prorocentrales</taxon>
        <taxon>Prorocentraceae</taxon>
        <taxon>Prorocentrum</taxon>
    </lineage>
</organism>
<feature type="region of interest" description="Disordered" evidence="1">
    <location>
        <begin position="209"/>
        <end position="247"/>
    </location>
</feature>
<dbReference type="PANTHER" id="PTHR46377:SF1">
    <property type="entry name" value="DUAL SPECIFICITY PROTEIN PHOSPHATASE 19"/>
    <property type="match status" value="1"/>
</dbReference>
<dbReference type="InterPro" id="IPR000387">
    <property type="entry name" value="Tyr_Pase_dom"/>
</dbReference>
<feature type="region of interest" description="Disordered" evidence="1">
    <location>
        <begin position="41"/>
        <end position="85"/>
    </location>
</feature>
<dbReference type="PANTHER" id="PTHR46377">
    <property type="entry name" value="DUAL SPECIFICITY PROTEIN PHOSPHATASE 19"/>
    <property type="match status" value="1"/>
</dbReference>
<dbReference type="InterPro" id="IPR029021">
    <property type="entry name" value="Prot-tyrosine_phosphatase-like"/>
</dbReference>
<proteinExistence type="predicted"/>
<feature type="compositionally biased region" description="Low complexity" evidence="1">
    <location>
        <begin position="52"/>
        <end position="63"/>
    </location>
</feature>
<dbReference type="Gene3D" id="3.90.190.10">
    <property type="entry name" value="Protein tyrosine phosphatase superfamily"/>
    <property type="match status" value="1"/>
</dbReference>
<evidence type="ECO:0000313" key="3">
    <source>
        <dbReference type="EMBL" id="CAK0841708.1"/>
    </source>
</evidence>
<dbReference type="EMBL" id="CAUYUJ010014476">
    <property type="protein sequence ID" value="CAK0841708.1"/>
    <property type="molecule type" value="Genomic_DNA"/>
</dbReference>